<keyword evidence="2" id="KW-1185">Reference proteome</keyword>
<reference evidence="1" key="1">
    <citation type="submission" date="2020-11" db="EMBL/GenBank/DDBJ databases">
        <authorList>
            <consortium name="DOE Joint Genome Institute"/>
            <person name="Ahrendt S."/>
            <person name="Riley R."/>
            <person name="Andreopoulos W."/>
            <person name="Labutti K."/>
            <person name="Pangilinan J."/>
            <person name="Ruiz-Duenas F.J."/>
            <person name="Barrasa J.M."/>
            <person name="Sanchez-Garcia M."/>
            <person name="Camarero S."/>
            <person name="Miyauchi S."/>
            <person name="Serrano A."/>
            <person name="Linde D."/>
            <person name="Babiker R."/>
            <person name="Drula E."/>
            <person name="Ayuso-Fernandez I."/>
            <person name="Pacheco R."/>
            <person name="Padilla G."/>
            <person name="Ferreira P."/>
            <person name="Barriuso J."/>
            <person name="Kellner H."/>
            <person name="Castanera R."/>
            <person name="Alfaro M."/>
            <person name="Ramirez L."/>
            <person name="Pisabarro A.G."/>
            <person name="Kuo A."/>
            <person name="Tritt A."/>
            <person name="Lipzen A."/>
            <person name="He G."/>
            <person name="Yan M."/>
            <person name="Ng V."/>
            <person name="Cullen D."/>
            <person name="Martin F."/>
            <person name="Rosso M.-N."/>
            <person name="Henrissat B."/>
            <person name="Hibbett D."/>
            <person name="Martinez A.T."/>
            <person name="Grigoriev I.V."/>
        </authorList>
    </citation>
    <scope>NUCLEOTIDE SEQUENCE</scope>
    <source>
        <strain evidence="1">AH 40177</strain>
    </source>
</reference>
<proteinExistence type="predicted"/>
<sequence>MAGIQIQTANAKSEGVAFANSGCTGSNTGTLNFGDSFCTPITGGPWASIQFFTNGAPECFQVFTTPNCVAPPNVAGIAIDDPSGCIPFDSTIQSIRKFDC</sequence>
<dbReference type="AlphaFoldDB" id="A0A9P5PJD8"/>
<evidence type="ECO:0000313" key="1">
    <source>
        <dbReference type="EMBL" id="KAF9063702.1"/>
    </source>
</evidence>
<accession>A0A9P5PJD8</accession>
<gene>
    <name evidence="1" type="ORF">BDP27DRAFT_1426614</name>
</gene>
<comment type="caution">
    <text evidence="1">The sequence shown here is derived from an EMBL/GenBank/DDBJ whole genome shotgun (WGS) entry which is preliminary data.</text>
</comment>
<dbReference type="Proteomes" id="UP000772434">
    <property type="component" value="Unassembled WGS sequence"/>
</dbReference>
<protein>
    <submittedName>
        <fullName evidence="1">Uncharacterized protein</fullName>
    </submittedName>
</protein>
<organism evidence="1 2">
    <name type="scientific">Rhodocollybia butyracea</name>
    <dbReference type="NCBI Taxonomy" id="206335"/>
    <lineage>
        <taxon>Eukaryota</taxon>
        <taxon>Fungi</taxon>
        <taxon>Dikarya</taxon>
        <taxon>Basidiomycota</taxon>
        <taxon>Agaricomycotina</taxon>
        <taxon>Agaricomycetes</taxon>
        <taxon>Agaricomycetidae</taxon>
        <taxon>Agaricales</taxon>
        <taxon>Marasmiineae</taxon>
        <taxon>Omphalotaceae</taxon>
        <taxon>Rhodocollybia</taxon>
    </lineage>
</organism>
<name>A0A9P5PJD8_9AGAR</name>
<dbReference type="OrthoDB" id="2989507at2759"/>
<dbReference type="EMBL" id="JADNRY010000140">
    <property type="protein sequence ID" value="KAF9063702.1"/>
    <property type="molecule type" value="Genomic_DNA"/>
</dbReference>
<evidence type="ECO:0000313" key="2">
    <source>
        <dbReference type="Proteomes" id="UP000772434"/>
    </source>
</evidence>